<dbReference type="SUPFAM" id="SSF53756">
    <property type="entry name" value="UDP-Glycosyltransferase/glycogen phosphorylase"/>
    <property type="match status" value="2"/>
</dbReference>
<dbReference type="InterPro" id="IPR001296">
    <property type="entry name" value="Glyco_trans_1"/>
</dbReference>
<dbReference type="PANTHER" id="PTHR46401:SF2">
    <property type="entry name" value="GLYCOSYLTRANSFERASE WBBK-RELATED"/>
    <property type="match status" value="1"/>
</dbReference>
<dbReference type="AlphaFoldDB" id="A0A811TA85"/>
<keyword evidence="4" id="KW-0328">Glycosyltransferase</keyword>
<sequence>MGKKIKILYVTDQHIFTFLKTDLDVFKKHFEVKVLEFTGGKKKLLIHLLEMLIGVLWADLTFSWFAGTHAFWAVRLSKIFRKKSIVVVGGYEVAKVPEIGYGAMLNLKSARKVKFVLENADRVLAVSEFNKKEILKYRNSNNVELVYNGLDCDKFKPASGERGDIVITVVHSISEDTTKIKGLETFIKAAKYLPTIKFIVVGEHLNGSIEHLKAMASPNVEFPGFISNEELIKLYQKAKVYCQLSYRESFGMSLVEAMSCGCIPVISNRGALPEIVSNIGFNVDYGDVDGTIKAISNALDSEDMRGAVRERAKTFSIVERERERDKKDSGGGDIVITASWINKDTVKRKGMESFVKSARYLPHVHFVVIGGWLDDSIEYLKSIAPQNVEFTGFVSDDKLMEWYQKAKVYCQLSLYESFGMALAESMCCECVPVVINNAALPEVVGDTGFYVPYGDPEATAEAIKDALDLDKGKEARERIKNMFSLEKREERLVEIIRGLMGVEKWKY</sequence>
<reference evidence="4" key="1">
    <citation type="submission" date="2020-10" db="EMBL/GenBank/DDBJ databases">
        <authorList>
            <person name="Hahn C.J."/>
            <person name="Laso-Perez R."/>
            <person name="Vulcano F."/>
            <person name="Vaziourakis K.-M."/>
            <person name="Stokke R."/>
            <person name="Steen I.H."/>
            <person name="Teske A."/>
            <person name="Boetius A."/>
            <person name="Liebeke M."/>
            <person name="Amann R."/>
            <person name="Knittel K."/>
        </authorList>
    </citation>
    <scope>NUCLEOTIDE SEQUENCE</scope>
    <source>
        <strain evidence="4">Gfbio:e3339647-f889-4370-9287-4fb5cb688e4c:AG392J18_GoMArc1</strain>
    </source>
</reference>
<comment type="caution">
    <text evidence="4">The sequence shown here is derived from an EMBL/GenBank/DDBJ whole genome shotgun (WGS) entry which is preliminary data.</text>
</comment>
<dbReference type="EC" id="2.4.1.250" evidence="4"/>
<protein>
    <submittedName>
        <fullName evidence="4">D-inositol-3-phosphate glycosyltransferase</fullName>
        <ecNumber evidence="4">2.4.1.250</ecNumber>
    </submittedName>
</protein>
<dbReference type="PANTHER" id="PTHR46401">
    <property type="entry name" value="GLYCOSYLTRANSFERASE WBBK-RELATED"/>
    <property type="match status" value="1"/>
</dbReference>
<keyword evidence="1 4" id="KW-0808">Transferase</keyword>
<gene>
    <name evidence="4" type="primary">mshA_5</name>
    <name evidence="4" type="ORF">LAKADJCE_00475</name>
</gene>
<dbReference type="Pfam" id="PF00534">
    <property type="entry name" value="Glycos_transf_1"/>
    <property type="match status" value="2"/>
</dbReference>
<keyword evidence="2" id="KW-0812">Transmembrane</keyword>
<evidence type="ECO:0000256" key="1">
    <source>
        <dbReference type="ARBA" id="ARBA00022679"/>
    </source>
</evidence>
<dbReference type="EMBL" id="CAJHIR010000023">
    <property type="protein sequence ID" value="CAD6493241.1"/>
    <property type="molecule type" value="Genomic_DNA"/>
</dbReference>
<keyword evidence="2" id="KW-1133">Transmembrane helix</keyword>
<name>A0A811TA85_9EURY</name>
<organism evidence="4 5">
    <name type="scientific">Candidatus Argoarchaeum ethanivorans</name>
    <dbReference type="NCBI Taxonomy" id="2608793"/>
    <lineage>
        <taxon>Archaea</taxon>
        <taxon>Methanobacteriati</taxon>
        <taxon>Methanobacteriota</taxon>
        <taxon>Stenosarchaea group</taxon>
        <taxon>Methanomicrobia</taxon>
        <taxon>Methanosarcinales</taxon>
        <taxon>Methanosarcinales incertae sedis</taxon>
        <taxon>GOM Arc I cluster</taxon>
        <taxon>Candidatus Argoarchaeum</taxon>
    </lineage>
</organism>
<feature type="domain" description="Glycosyl transferase family 1" evidence="3">
    <location>
        <begin position="346"/>
        <end position="480"/>
    </location>
</feature>
<evidence type="ECO:0000256" key="2">
    <source>
        <dbReference type="SAM" id="Phobius"/>
    </source>
</evidence>
<evidence type="ECO:0000313" key="5">
    <source>
        <dbReference type="Proteomes" id="UP000612009"/>
    </source>
</evidence>
<keyword evidence="2" id="KW-0472">Membrane</keyword>
<proteinExistence type="predicted"/>
<evidence type="ECO:0000259" key="3">
    <source>
        <dbReference type="Pfam" id="PF00534"/>
    </source>
</evidence>
<feature type="domain" description="Glycosyl transferase family 1" evidence="3">
    <location>
        <begin position="179"/>
        <end position="313"/>
    </location>
</feature>
<feature type="transmembrane region" description="Helical" evidence="2">
    <location>
        <begin position="51"/>
        <end position="74"/>
    </location>
</feature>
<evidence type="ECO:0000313" key="4">
    <source>
        <dbReference type="EMBL" id="CAD6493241.1"/>
    </source>
</evidence>
<dbReference type="GO" id="GO:0102710">
    <property type="term" value="F:D-inositol-3-phosphate glycosyltransferase activity"/>
    <property type="evidence" value="ECO:0007669"/>
    <property type="project" value="UniProtKB-EC"/>
</dbReference>
<dbReference type="Gene3D" id="3.40.50.2000">
    <property type="entry name" value="Glycogen Phosphorylase B"/>
    <property type="match status" value="3"/>
</dbReference>
<dbReference type="CDD" id="cd03801">
    <property type="entry name" value="GT4_PimA-like"/>
    <property type="match status" value="2"/>
</dbReference>
<dbReference type="Proteomes" id="UP000612009">
    <property type="component" value="Unassembled WGS sequence"/>
</dbReference>
<accession>A0A811TA85</accession>